<keyword evidence="3" id="KW-1185">Reference proteome</keyword>
<proteinExistence type="predicted"/>
<evidence type="ECO:0000313" key="3">
    <source>
        <dbReference type="Proteomes" id="UP001055115"/>
    </source>
</evidence>
<evidence type="ECO:0000313" key="2">
    <source>
        <dbReference type="EMBL" id="GKT42884.1"/>
    </source>
</evidence>
<feature type="region of interest" description="Disordered" evidence="1">
    <location>
        <begin position="254"/>
        <end position="273"/>
    </location>
</feature>
<accession>A0AA37LA74</accession>
<dbReference type="GeneID" id="73323867"/>
<dbReference type="RefSeq" id="XP_049125234.1">
    <property type="nucleotide sequence ID" value="XM_049269277.1"/>
</dbReference>
<dbReference type="AlphaFoldDB" id="A0AA37LA74"/>
<dbReference type="Proteomes" id="UP001055115">
    <property type="component" value="Unassembled WGS sequence"/>
</dbReference>
<name>A0AA37LA74_9PEZI</name>
<evidence type="ECO:0000256" key="1">
    <source>
        <dbReference type="SAM" id="MobiDB-lite"/>
    </source>
</evidence>
<feature type="compositionally biased region" description="Polar residues" evidence="1">
    <location>
        <begin position="261"/>
        <end position="273"/>
    </location>
</feature>
<protein>
    <submittedName>
        <fullName evidence="2">Uncharacterized protein</fullName>
    </submittedName>
</protein>
<organism evidence="2 3">
    <name type="scientific">Colletotrichum spaethianum</name>
    <dbReference type="NCBI Taxonomy" id="700344"/>
    <lineage>
        <taxon>Eukaryota</taxon>
        <taxon>Fungi</taxon>
        <taxon>Dikarya</taxon>
        <taxon>Ascomycota</taxon>
        <taxon>Pezizomycotina</taxon>
        <taxon>Sordariomycetes</taxon>
        <taxon>Hypocreomycetidae</taxon>
        <taxon>Glomerellales</taxon>
        <taxon>Glomerellaceae</taxon>
        <taxon>Colletotrichum</taxon>
        <taxon>Colletotrichum spaethianum species complex</taxon>
    </lineage>
</organism>
<sequence>MQYLIMPQLICVPSLDMDILGDKGLFWKGMATYWLHNALSDPGMLANTLLWSCRHMATVRHREVCDLQATKYRLECIQCLNQTLTKEGNDISDLTIAKTLALASDSNLTGEHDIAAKHINAVGHMIRIRDEGQGSSDSLGRLVIWFTDDKNSENMLGSANLSFGTEMTPVAKQSAVHDATQDDKIAATPPTANADPEKAADTCHNSGGGAAHETTGITVFYARACGGITSVLATKAYLSARLHVLLEGPYPSFGPHPPHNSPTAPISSASPVA</sequence>
<gene>
    <name evidence="2" type="ORF">ColSpa_03065</name>
</gene>
<reference evidence="2 3" key="1">
    <citation type="submission" date="2022-03" db="EMBL/GenBank/DDBJ databases">
        <title>Genome data of Colletotrichum spp.</title>
        <authorList>
            <person name="Utami Y.D."/>
            <person name="Hiruma K."/>
        </authorList>
    </citation>
    <scope>NUCLEOTIDE SEQUENCE [LARGE SCALE GENOMIC DNA]</scope>
    <source>
        <strain evidence="2 3">MAFF 239500</strain>
    </source>
</reference>
<comment type="caution">
    <text evidence="2">The sequence shown here is derived from an EMBL/GenBank/DDBJ whole genome shotgun (WGS) entry which is preliminary data.</text>
</comment>
<feature type="region of interest" description="Disordered" evidence="1">
    <location>
        <begin position="174"/>
        <end position="208"/>
    </location>
</feature>
<dbReference type="EMBL" id="BQXU01000006">
    <property type="protein sequence ID" value="GKT42884.1"/>
    <property type="molecule type" value="Genomic_DNA"/>
</dbReference>